<dbReference type="Proteomes" id="UP000020467">
    <property type="component" value="Unassembled WGS sequence"/>
</dbReference>
<dbReference type="EMBL" id="JARH01000224">
    <property type="protein sequence ID" value="EXF83603.1"/>
    <property type="molecule type" value="Genomic_DNA"/>
</dbReference>
<keyword evidence="1" id="KW-0732">Signal</keyword>
<keyword evidence="3" id="KW-1185">Reference proteome</keyword>
<evidence type="ECO:0000313" key="3">
    <source>
        <dbReference type="Proteomes" id="UP000020467"/>
    </source>
</evidence>
<sequence length="118" mass="13294">MKFSASTILFAALGAFFAPGVAADPHYECSCSTWNGRGWTYDWQLTFNACKNNYEGEANYNHGQGRCKWFSHRRVEGDDWNHVCEAQARDGYYPVANDVIDSTQPKITGKSGHGFCKR</sequence>
<dbReference type="KEGG" id="cfj:CFIO01_00745"/>
<gene>
    <name evidence="2" type="ORF">CFIO01_00745</name>
</gene>
<feature type="signal peptide" evidence="1">
    <location>
        <begin position="1"/>
        <end position="23"/>
    </location>
</feature>
<dbReference type="AlphaFoldDB" id="A0A010SFP6"/>
<dbReference type="OrthoDB" id="4802779at2759"/>
<name>A0A010SFP6_9PEZI</name>
<reference evidence="2 3" key="1">
    <citation type="submission" date="2014-02" db="EMBL/GenBank/DDBJ databases">
        <title>The genome sequence of Colletotrichum fioriniae PJ7.</title>
        <authorList>
            <person name="Baroncelli R."/>
            <person name="Thon M.R."/>
        </authorList>
    </citation>
    <scope>NUCLEOTIDE SEQUENCE [LARGE SCALE GENOMIC DNA]</scope>
    <source>
        <strain evidence="2 3">PJ7</strain>
    </source>
</reference>
<protein>
    <submittedName>
        <fullName evidence="2">Uncharacterized protein</fullName>
    </submittedName>
</protein>
<feature type="chain" id="PRO_5001457152" evidence="1">
    <location>
        <begin position="24"/>
        <end position="118"/>
    </location>
</feature>
<proteinExistence type="predicted"/>
<dbReference type="eggNOG" id="ENOG502SXDZ">
    <property type="taxonomic scope" value="Eukaryota"/>
</dbReference>
<organism evidence="2 3">
    <name type="scientific">Colletotrichum fioriniae PJ7</name>
    <dbReference type="NCBI Taxonomy" id="1445577"/>
    <lineage>
        <taxon>Eukaryota</taxon>
        <taxon>Fungi</taxon>
        <taxon>Dikarya</taxon>
        <taxon>Ascomycota</taxon>
        <taxon>Pezizomycotina</taxon>
        <taxon>Sordariomycetes</taxon>
        <taxon>Hypocreomycetidae</taxon>
        <taxon>Glomerellales</taxon>
        <taxon>Glomerellaceae</taxon>
        <taxon>Colletotrichum</taxon>
        <taxon>Colletotrichum acutatum species complex</taxon>
    </lineage>
</organism>
<evidence type="ECO:0000256" key="1">
    <source>
        <dbReference type="SAM" id="SignalP"/>
    </source>
</evidence>
<dbReference type="HOGENOM" id="CLU_158755_0_0_1"/>
<accession>A0A010SFP6</accession>
<evidence type="ECO:0000313" key="2">
    <source>
        <dbReference type="EMBL" id="EXF83603.1"/>
    </source>
</evidence>
<comment type="caution">
    <text evidence="2">The sequence shown here is derived from an EMBL/GenBank/DDBJ whole genome shotgun (WGS) entry which is preliminary data.</text>
</comment>